<dbReference type="OrthoDB" id="6444777at2"/>
<name>A0A5D9DD12_HALER</name>
<sequence length="120" mass="13522">MPVRGGRNVRRNAKRHIGRIAGSQTERVVTEILIIGEGYAVDLTPVDTANLINSRYRRITNEQTGTKGVIGYTAEYAAAVHDGGPKNWQKPDAEDQFLRRGFERDGMGDIRAHIRRSYRN</sequence>
<accession>A0A5D9DD12</accession>
<dbReference type="AlphaFoldDB" id="A0A5D9DD12"/>
<dbReference type="EMBL" id="VTPU01000004">
    <property type="protein sequence ID" value="TZG40555.1"/>
    <property type="molecule type" value="Genomic_DNA"/>
</dbReference>
<reference evidence="1 2" key="1">
    <citation type="submission" date="2019-08" db="EMBL/GenBank/DDBJ databases">
        <title>Draft Genome Sequence of Halomonas eurihalina Isolated from Preserved Hide-surface.</title>
        <authorList>
            <person name="Hussain S.A."/>
            <person name="Xu A."/>
            <person name="Sarker M."/>
            <person name="Sommers C."/>
        </authorList>
    </citation>
    <scope>NUCLEOTIDE SEQUENCE [LARGE SCALE GENOMIC DNA]</scope>
    <source>
        <strain evidence="1 2">MS1</strain>
    </source>
</reference>
<evidence type="ECO:0008006" key="3">
    <source>
        <dbReference type="Google" id="ProtNLM"/>
    </source>
</evidence>
<keyword evidence="2" id="KW-1185">Reference proteome</keyword>
<protein>
    <recommendedName>
        <fullName evidence="3">HK97 gp10 family phage protein</fullName>
    </recommendedName>
</protein>
<evidence type="ECO:0000313" key="2">
    <source>
        <dbReference type="Proteomes" id="UP000324260"/>
    </source>
</evidence>
<gene>
    <name evidence="1" type="ORF">FZZ93_05785</name>
</gene>
<proteinExistence type="predicted"/>
<evidence type="ECO:0000313" key="1">
    <source>
        <dbReference type="EMBL" id="TZG40555.1"/>
    </source>
</evidence>
<organism evidence="1 2">
    <name type="scientific">Halomonas eurihalina</name>
    <dbReference type="NCBI Taxonomy" id="42566"/>
    <lineage>
        <taxon>Bacteria</taxon>
        <taxon>Pseudomonadati</taxon>
        <taxon>Pseudomonadota</taxon>
        <taxon>Gammaproteobacteria</taxon>
        <taxon>Oceanospirillales</taxon>
        <taxon>Halomonadaceae</taxon>
        <taxon>Halomonas</taxon>
    </lineage>
</organism>
<dbReference type="Proteomes" id="UP000324260">
    <property type="component" value="Unassembled WGS sequence"/>
</dbReference>
<comment type="caution">
    <text evidence="1">The sequence shown here is derived from an EMBL/GenBank/DDBJ whole genome shotgun (WGS) entry which is preliminary data.</text>
</comment>